<name>A0ABS2QS95_9BACI</name>
<dbReference type="InterPro" id="IPR015424">
    <property type="entry name" value="PyrdxlP-dep_Trfase"/>
</dbReference>
<dbReference type="SUPFAM" id="SSF53383">
    <property type="entry name" value="PLP-dependent transferases"/>
    <property type="match status" value="1"/>
</dbReference>
<dbReference type="Gene3D" id="3.90.1150.10">
    <property type="entry name" value="Aspartate Aminotransferase, domain 1"/>
    <property type="match status" value="1"/>
</dbReference>
<dbReference type="Proteomes" id="UP000809829">
    <property type="component" value="Unassembled WGS sequence"/>
</dbReference>
<reference evidence="2 3" key="1">
    <citation type="submission" date="2021-01" db="EMBL/GenBank/DDBJ databases">
        <title>Genomic Encyclopedia of Type Strains, Phase IV (KMG-IV): sequencing the most valuable type-strain genomes for metagenomic binning, comparative biology and taxonomic classification.</title>
        <authorList>
            <person name="Goeker M."/>
        </authorList>
    </citation>
    <scope>NUCLEOTIDE SEQUENCE [LARGE SCALE GENOMIC DNA]</scope>
    <source>
        <strain evidence="2 3">DSM 104297</strain>
    </source>
</reference>
<dbReference type="InterPro" id="IPR015422">
    <property type="entry name" value="PyrdxlP-dep_Trfase_small"/>
</dbReference>
<gene>
    <name evidence="2" type="ORF">JOC83_001143</name>
</gene>
<accession>A0ABS2QS95</accession>
<dbReference type="EMBL" id="JAFBFC010000002">
    <property type="protein sequence ID" value="MBM7702309.1"/>
    <property type="molecule type" value="Genomic_DNA"/>
</dbReference>
<dbReference type="InterPro" id="IPR000653">
    <property type="entry name" value="DegT/StrS_aminotransferase"/>
</dbReference>
<evidence type="ECO:0000256" key="1">
    <source>
        <dbReference type="RuleBase" id="RU004508"/>
    </source>
</evidence>
<dbReference type="InterPro" id="IPR015421">
    <property type="entry name" value="PyrdxlP-dep_Trfase_major"/>
</dbReference>
<evidence type="ECO:0000313" key="2">
    <source>
        <dbReference type="EMBL" id="MBM7702309.1"/>
    </source>
</evidence>
<keyword evidence="1" id="KW-0663">Pyridoxal phosphate</keyword>
<dbReference type="Pfam" id="PF01041">
    <property type="entry name" value="DegT_DnrJ_EryC1"/>
    <property type="match status" value="1"/>
</dbReference>
<sequence length="353" mass="40975">MYSEIGSEFWLEKLQNTSNNKLPNWLSRFGETALTSSGRGAITLLLRQIIPKYKTVLLPSYICESVLLPFIEEGFNCYFYEINQDLSPNIDSVMSFKNIGVFLHMGYFGFQTNSNLLDVLKHFKKESTIVVEDITHTLFSTFSRFKDNDFYVGSIRKWFGLPSGGVLASSRRIINGPILRNYKFSKIRTDALFNKGKYIKLEDSSLKNKFLNQFFEAETLIDNDVGAYCIDSFSESLITLLDVDELLKKRKENFNKLSKELINVDYLEHLFFDLNEQVCPMFYPILINNRDQVRNQLAKEKVYCPVHWPIPNQLLKRDFSSALDIYDTILSIPCDQRYGMTEMNKIISILKSM</sequence>
<protein>
    <recommendedName>
        <fullName evidence="4">Perosamine synthetase</fullName>
    </recommendedName>
</protein>
<dbReference type="Gene3D" id="3.40.640.10">
    <property type="entry name" value="Type I PLP-dependent aspartate aminotransferase-like (Major domain)"/>
    <property type="match status" value="1"/>
</dbReference>
<keyword evidence="3" id="KW-1185">Reference proteome</keyword>
<comment type="caution">
    <text evidence="2">The sequence shown here is derived from an EMBL/GenBank/DDBJ whole genome shotgun (WGS) entry which is preliminary data.</text>
</comment>
<evidence type="ECO:0008006" key="4">
    <source>
        <dbReference type="Google" id="ProtNLM"/>
    </source>
</evidence>
<organism evidence="2 3">
    <name type="scientific">Priestia iocasae</name>
    <dbReference type="NCBI Taxonomy" id="2291674"/>
    <lineage>
        <taxon>Bacteria</taxon>
        <taxon>Bacillati</taxon>
        <taxon>Bacillota</taxon>
        <taxon>Bacilli</taxon>
        <taxon>Bacillales</taxon>
        <taxon>Bacillaceae</taxon>
        <taxon>Priestia</taxon>
    </lineage>
</organism>
<comment type="similarity">
    <text evidence="1">Belongs to the DegT/DnrJ/EryC1 family.</text>
</comment>
<dbReference type="RefSeq" id="WP_205185114.1">
    <property type="nucleotide sequence ID" value="NZ_JAFBFC010000002.1"/>
</dbReference>
<evidence type="ECO:0000313" key="3">
    <source>
        <dbReference type="Proteomes" id="UP000809829"/>
    </source>
</evidence>
<proteinExistence type="inferred from homology"/>